<evidence type="ECO:0000313" key="2">
    <source>
        <dbReference type="EMBL" id="OLZ55191.1"/>
    </source>
</evidence>
<dbReference type="Gene3D" id="3.90.1200.10">
    <property type="match status" value="1"/>
</dbReference>
<reference evidence="2 3" key="1">
    <citation type="submission" date="2016-01" db="EMBL/GenBank/DDBJ databases">
        <title>Amycolatopsis coloradensis genome sequencing and assembly.</title>
        <authorList>
            <person name="Mayilraj S."/>
        </authorList>
    </citation>
    <scope>NUCLEOTIDE SEQUENCE [LARGE SCALE GENOMIC DNA]</scope>
    <source>
        <strain evidence="2 3">DSM 44225</strain>
    </source>
</reference>
<name>A0A1R0L040_9PSEU</name>
<dbReference type="OrthoDB" id="3383851at2"/>
<evidence type="ECO:0000313" key="3">
    <source>
        <dbReference type="Proteomes" id="UP000187486"/>
    </source>
</evidence>
<comment type="caution">
    <text evidence="2">The sequence shown here is derived from an EMBL/GenBank/DDBJ whole genome shotgun (WGS) entry which is preliminary data.</text>
</comment>
<dbReference type="RefSeq" id="WP_076155779.1">
    <property type="nucleotide sequence ID" value="NZ_JBEZVB010000010.1"/>
</dbReference>
<dbReference type="InterPro" id="IPR011009">
    <property type="entry name" value="Kinase-like_dom_sf"/>
</dbReference>
<dbReference type="Pfam" id="PF01636">
    <property type="entry name" value="APH"/>
    <property type="match status" value="1"/>
</dbReference>
<dbReference type="EMBL" id="MQUQ01000003">
    <property type="protein sequence ID" value="OLZ55191.1"/>
    <property type="molecule type" value="Genomic_DNA"/>
</dbReference>
<dbReference type="Proteomes" id="UP000187486">
    <property type="component" value="Unassembled WGS sequence"/>
</dbReference>
<accession>A0A1R0L040</accession>
<proteinExistence type="predicted"/>
<dbReference type="SUPFAM" id="SSF56112">
    <property type="entry name" value="Protein kinase-like (PK-like)"/>
    <property type="match status" value="1"/>
</dbReference>
<gene>
    <name evidence="2" type="ORF">BS329_03980</name>
</gene>
<evidence type="ECO:0000259" key="1">
    <source>
        <dbReference type="Pfam" id="PF01636"/>
    </source>
</evidence>
<protein>
    <recommendedName>
        <fullName evidence="1">Aminoglycoside phosphotransferase domain-containing protein</fullName>
    </recommendedName>
</protein>
<dbReference type="AlphaFoldDB" id="A0A1R0L040"/>
<feature type="domain" description="Aminoglycoside phosphotransferase" evidence="1">
    <location>
        <begin position="11"/>
        <end position="228"/>
    </location>
</feature>
<organism evidence="2 3">
    <name type="scientific">Amycolatopsis coloradensis</name>
    <dbReference type="NCBI Taxonomy" id="76021"/>
    <lineage>
        <taxon>Bacteria</taxon>
        <taxon>Bacillati</taxon>
        <taxon>Actinomycetota</taxon>
        <taxon>Actinomycetes</taxon>
        <taxon>Pseudonocardiales</taxon>
        <taxon>Pseudonocardiaceae</taxon>
        <taxon>Amycolatopsis</taxon>
    </lineage>
</organism>
<dbReference type="InterPro" id="IPR002575">
    <property type="entry name" value="Aminoglycoside_PTrfase"/>
</dbReference>
<dbReference type="STRING" id="76021.BS329_03980"/>
<keyword evidence="3" id="KW-1185">Reference proteome</keyword>
<sequence length="287" mass="32193">MLDDDLPGLRLRRLAGGHKNRTFAWDGPDGEICLKLYASGNRDRAIREYRALLHLADSGITAAPQPLWHDPNPELPAVATTMLPGQAVPELDEPVSALRSIVSVLSEVRRVPVGPFADTPRVGAAKDIVHRLMGTWSGQLDDHADDPHTYDMRLLLDAWSECGAAATLLDPAPRTFSRGDSNLSNWLWDGTTVRVVGWEFAGYSEAAYDAADIIEHPSARAIDDARWISLLPDLRVHDEDSRRRFLAAQRTVALRWLSVLWQRRIARADEFEAQRTRVRDLLNHDFL</sequence>